<reference evidence="8 9" key="1">
    <citation type="submission" date="2017-01" db="EMBL/GenBank/DDBJ databases">
        <authorList>
            <person name="Mah S.A."/>
            <person name="Swanson W.J."/>
            <person name="Moy G.W."/>
            <person name="Vacquier V.D."/>
        </authorList>
    </citation>
    <scope>NUCLEOTIDE SEQUENCE [LARGE SCALE GENOMIC DNA]</scope>
    <source>
        <strain evidence="8 9">NIO-1016</strain>
    </source>
</reference>
<dbReference type="STRING" id="1017273.SAMN05443094_10167"/>
<dbReference type="SUPFAM" id="SSF52540">
    <property type="entry name" value="P-loop containing nucleoside triphosphate hydrolases"/>
    <property type="match status" value="1"/>
</dbReference>
<evidence type="ECO:0000256" key="3">
    <source>
        <dbReference type="ARBA" id="ARBA00013368"/>
    </source>
</evidence>
<evidence type="ECO:0000313" key="9">
    <source>
        <dbReference type="Proteomes" id="UP000186385"/>
    </source>
</evidence>
<dbReference type="GO" id="GO:0016887">
    <property type="term" value="F:ATP hydrolysis activity"/>
    <property type="evidence" value="ECO:0007669"/>
    <property type="project" value="InterPro"/>
</dbReference>
<evidence type="ECO:0000256" key="5">
    <source>
        <dbReference type="SAM" id="MobiDB-lite"/>
    </source>
</evidence>
<keyword evidence="4" id="KW-0175">Coiled coil</keyword>
<evidence type="ECO:0000313" key="8">
    <source>
        <dbReference type="EMBL" id="SIP88752.1"/>
    </source>
</evidence>
<reference evidence="10" key="2">
    <citation type="submission" date="2017-03" db="EMBL/GenBank/DDBJ databases">
        <title>Bacillus sp. V-88(T) DSM27956, whole genome shotgun sequencing project.</title>
        <authorList>
            <person name="Dastager S.G."/>
            <person name="Neurgaonkar P.S."/>
            <person name="Dharne M.S."/>
        </authorList>
    </citation>
    <scope>NUCLEOTIDE SEQUENCE [LARGE SCALE GENOMIC DNA]</scope>
    <source>
        <strain evidence="10">DSM 25145</strain>
    </source>
</reference>
<evidence type="ECO:0000256" key="1">
    <source>
        <dbReference type="ARBA" id="ARBA00006930"/>
    </source>
</evidence>
<evidence type="ECO:0000256" key="2">
    <source>
        <dbReference type="ARBA" id="ARBA00011322"/>
    </source>
</evidence>
<keyword evidence="10" id="KW-1185">Reference proteome</keyword>
<dbReference type="Gene3D" id="3.40.50.300">
    <property type="entry name" value="P-loop containing nucleotide triphosphate hydrolases"/>
    <property type="match status" value="2"/>
</dbReference>
<comment type="subunit">
    <text evidence="2">Heterodimer of SbcC and SbcD.</text>
</comment>
<comment type="similarity">
    <text evidence="1">Belongs to the SMC family. SbcC subfamily.</text>
</comment>
<protein>
    <recommendedName>
        <fullName evidence="3">Nuclease SbcCD subunit C</fullName>
    </recommendedName>
</protein>
<evidence type="ECO:0000256" key="4">
    <source>
        <dbReference type="SAM" id="Coils"/>
    </source>
</evidence>
<feature type="coiled-coil region" evidence="4">
    <location>
        <begin position="472"/>
        <end position="503"/>
    </location>
</feature>
<dbReference type="Proteomes" id="UP000215545">
    <property type="component" value="Unassembled WGS sequence"/>
</dbReference>
<keyword evidence="8" id="KW-0540">Nuclease</keyword>
<dbReference type="EMBL" id="FTLX01000001">
    <property type="protein sequence ID" value="SIP88752.1"/>
    <property type="molecule type" value="Genomic_DNA"/>
</dbReference>
<dbReference type="Pfam" id="PF13476">
    <property type="entry name" value="AAA_23"/>
    <property type="match status" value="1"/>
</dbReference>
<reference evidence="7" key="3">
    <citation type="submission" date="2017-03" db="EMBL/GenBank/DDBJ databases">
        <authorList>
            <person name="Dastager S.G."/>
            <person name="Neurgaonkar P.S."/>
            <person name="Dharne M.S."/>
        </authorList>
    </citation>
    <scope>NUCLEOTIDE SEQUENCE</scope>
    <source>
        <strain evidence="7">DSM 25145</strain>
    </source>
</reference>
<dbReference type="RefSeq" id="WP_045851788.1">
    <property type="nucleotide sequence ID" value="NZ_FTLX01000001.1"/>
</dbReference>
<dbReference type="AlphaFoldDB" id="A0A1N6N9P3"/>
<name>A0A1N6N9P3_9BACI</name>
<keyword evidence="8" id="KW-0269">Exonuclease</keyword>
<dbReference type="Proteomes" id="UP000186385">
    <property type="component" value="Unassembled WGS sequence"/>
</dbReference>
<feature type="compositionally biased region" description="Basic and acidic residues" evidence="5">
    <location>
        <begin position="338"/>
        <end position="353"/>
    </location>
</feature>
<feature type="region of interest" description="Disordered" evidence="5">
    <location>
        <begin position="338"/>
        <end position="359"/>
    </location>
</feature>
<dbReference type="InterPro" id="IPR027417">
    <property type="entry name" value="P-loop_NTPase"/>
</dbReference>
<feature type="domain" description="Rad50/SbcC-type AAA" evidence="6">
    <location>
        <begin position="5"/>
        <end position="204"/>
    </location>
</feature>
<feature type="coiled-coil region" evidence="4">
    <location>
        <begin position="597"/>
        <end position="648"/>
    </location>
</feature>
<dbReference type="PANTHER" id="PTHR32114">
    <property type="entry name" value="ABC TRANSPORTER ABCH.3"/>
    <property type="match status" value="1"/>
</dbReference>
<evidence type="ECO:0000313" key="10">
    <source>
        <dbReference type="Proteomes" id="UP000215545"/>
    </source>
</evidence>
<evidence type="ECO:0000313" key="7">
    <source>
        <dbReference type="EMBL" id="OXS79970.1"/>
    </source>
</evidence>
<dbReference type="GO" id="GO:0004527">
    <property type="term" value="F:exonuclease activity"/>
    <property type="evidence" value="ECO:0007669"/>
    <property type="project" value="UniProtKB-KW"/>
</dbReference>
<keyword evidence="8" id="KW-0378">Hydrolase</keyword>
<dbReference type="OrthoDB" id="9795626at2"/>
<organism evidence="8 9">
    <name type="scientific">Domibacillus enclensis</name>
    <dbReference type="NCBI Taxonomy" id="1017273"/>
    <lineage>
        <taxon>Bacteria</taxon>
        <taxon>Bacillati</taxon>
        <taxon>Bacillota</taxon>
        <taxon>Bacilli</taxon>
        <taxon>Bacillales</taxon>
        <taxon>Bacillaceae</taxon>
        <taxon>Domibacillus</taxon>
    </lineage>
</organism>
<sequence length="1035" mass="117064">MKPIKLTMTAFGPYAKKQEIDFSKLENRKMFVISGKTGAGKTTIFDAISFAMYGKPSGDNRSAADMRSQFADPKQPTEVELLFELKGQSYFIRRAPQQQKPKARGDGMTSMSASAELYELKEDGSQLLLASNVRDTDEKMNELIGLEANQFRQILMIPQGDFQKLLTAGSQEKEKLLQKLFQTHFYKRVEDVLKEKSDALKKEAGKALEQQSLLLKGLPAFSSSMKDLLEQEDVDKRAVFGQMETDLTEMNSQQRECQNKGNELALKRDQLVAEKERGIAIHAQFDRLEAAKQEMDRVLKQEPIVREWQKQMDDAERAEKLLAYDLLEQQAVQAANKAEQRFKEADQQKKAAEQRNNQASERLLQEKEKQTVRDQAAAYLQQLEAMKASVLDYQSAREEAVRTKEKADQAEKRGKELAGQEKKLSEVLHQTNQQLQSVQTAKETFMEAAHHIEKSKGLIDLYREWQTVQQTILTHERITEEIKEQYKRKEQEAEEARQLGQKRRINWSRGHAAILAGQLQDGQPCSVCGSAHHPNPAASASDHVTDQMLEEAESRVNALNLESRKVEQKWVEAKSSLAHARENGDKLLMKLPIGFQMDQAMAELKEQEDRKSCAAEEIELKEKTEKTLLDLKGKKEILMQQIEQNQQREKIELAASFEASSVLKQLERAVPESMRDTSFFLAQWKQAKEEVQFLQHNYEQAASEAHAAHTALQSAASVWQERMEALEAAGQSKKAAADQFQQRIQEWGFASIDEYQSAKQHLEQLPLLKEKVTAFEQKKRDAAHLIKELQAALHGRSRVDVEELDQRIKGINEEWAALGDQAAALQSQINETIRIRNKVEEISIQMKKAEEAYRMAGHLYDITHGKNELKITFERYVLASFLEEILVAANIRLAAMTNGRFLLERLAERSKGNAQSGLDLLVFDQYTGTSRHVKTLSGGESFKAALALALGLAEVVQNYAGGVSLETMFVDEGFGTLDPESLDQAIETLMDIQADGRLVGVISHVPELKERIDARLEIHQSEEGSTAAFVFAGES</sequence>
<dbReference type="Pfam" id="PF13558">
    <property type="entry name" value="SbcC_Walker_B"/>
    <property type="match status" value="1"/>
</dbReference>
<gene>
    <name evidence="7" type="ORF">B1B05_00330</name>
    <name evidence="8" type="ORF">SAMN05443094_10167</name>
</gene>
<evidence type="ECO:0000259" key="6">
    <source>
        <dbReference type="Pfam" id="PF13476"/>
    </source>
</evidence>
<accession>A0A1N6N9P3</accession>
<dbReference type="PANTHER" id="PTHR32114:SF2">
    <property type="entry name" value="ABC TRANSPORTER ABCH.3"/>
    <property type="match status" value="1"/>
</dbReference>
<proteinExistence type="inferred from homology"/>
<dbReference type="GO" id="GO:0006302">
    <property type="term" value="P:double-strand break repair"/>
    <property type="evidence" value="ECO:0007669"/>
    <property type="project" value="InterPro"/>
</dbReference>
<dbReference type="EMBL" id="MWSK01000001">
    <property type="protein sequence ID" value="OXS79970.1"/>
    <property type="molecule type" value="Genomic_DNA"/>
</dbReference>
<dbReference type="InterPro" id="IPR038729">
    <property type="entry name" value="Rad50/SbcC_AAA"/>
</dbReference>